<feature type="region of interest" description="Disordered" evidence="1">
    <location>
        <begin position="61"/>
        <end position="80"/>
    </location>
</feature>
<dbReference type="Proteomes" id="UP001238603">
    <property type="component" value="Unassembled WGS sequence"/>
</dbReference>
<reference evidence="4 5" key="1">
    <citation type="submission" date="2023-06" db="EMBL/GenBank/DDBJ databases">
        <title>Pelomonas sp. APW6 16S ribosomal RNA gene genome sequencing and assembly.</title>
        <authorList>
            <person name="Woo H."/>
        </authorList>
    </citation>
    <scope>NUCLEOTIDE SEQUENCE [LARGE SCALE GENOMIC DNA]</scope>
    <source>
        <strain evidence="4 5">APW6</strain>
    </source>
</reference>
<gene>
    <name evidence="4" type="ORF">QRD43_17875</name>
</gene>
<organism evidence="4 5">
    <name type="scientific">Roseateles subflavus</name>
    <dbReference type="NCBI Taxonomy" id="3053353"/>
    <lineage>
        <taxon>Bacteria</taxon>
        <taxon>Pseudomonadati</taxon>
        <taxon>Pseudomonadota</taxon>
        <taxon>Betaproteobacteria</taxon>
        <taxon>Burkholderiales</taxon>
        <taxon>Sphaerotilaceae</taxon>
        <taxon>Roseateles</taxon>
    </lineage>
</organism>
<protein>
    <recommendedName>
        <fullName evidence="3">Thioredoxin domain-containing protein</fullName>
    </recommendedName>
</protein>
<evidence type="ECO:0000313" key="4">
    <source>
        <dbReference type="EMBL" id="MDL5033784.1"/>
    </source>
</evidence>
<evidence type="ECO:0000256" key="1">
    <source>
        <dbReference type="SAM" id="MobiDB-lite"/>
    </source>
</evidence>
<dbReference type="PROSITE" id="PS51352">
    <property type="entry name" value="THIOREDOXIN_2"/>
    <property type="match status" value="1"/>
</dbReference>
<feature type="domain" description="Thioredoxin" evidence="3">
    <location>
        <begin position="221"/>
        <end position="351"/>
    </location>
</feature>
<name>A0ABT7LLP3_9BURK</name>
<dbReference type="InterPro" id="IPR036249">
    <property type="entry name" value="Thioredoxin-like_sf"/>
</dbReference>
<proteinExistence type="predicted"/>
<evidence type="ECO:0000313" key="5">
    <source>
        <dbReference type="Proteomes" id="UP001238603"/>
    </source>
</evidence>
<dbReference type="EMBL" id="JASVDS010000005">
    <property type="protein sequence ID" value="MDL5033784.1"/>
    <property type="molecule type" value="Genomic_DNA"/>
</dbReference>
<dbReference type="SUPFAM" id="SSF52833">
    <property type="entry name" value="Thioredoxin-like"/>
    <property type="match status" value="1"/>
</dbReference>
<feature type="signal peptide" evidence="2">
    <location>
        <begin position="1"/>
        <end position="34"/>
    </location>
</feature>
<dbReference type="Gene3D" id="3.40.30.10">
    <property type="entry name" value="Glutaredoxin"/>
    <property type="match status" value="1"/>
</dbReference>
<evidence type="ECO:0000259" key="3">
    <source>
        <dbReference type="PROSITE" id="PS51352"/>
    </source>
</evidence>
<dbReference type="RefSeq" id="WP_285983862.1">
    <property type="nucleotide sequence ID" value="NZ_JASVDS010000005.1"/>
</dbReference>
<feature type="region of interest" description="Disordered" evidence="1">
    <location>
        <begin position="211"/>
        <end position="241"/>
    </location>
</feature>
<evidence type="ECO:0000256" key="2">
    <source>
        <dbReference type="SAM" id="SignalP"/>
    </source>
</evidence>
<dbReference type="CDD" id="cd02947">
    <property type="entry name" value="TRX_family"/>
    <property type="match status" value="1"/>
</dbReference>
<keyword evidence="5" id="KW-1185">Reference proteome</keyword>
<sequence length="351" mass="38037">MLASTTPTPPCHASARRAVVALSLAAGALSMAHAQAPQGPGATPLTPFPRATEYVRHINPLEQGTLPISPPERKSGGGMQSRWRMNYEGAVSVVQYDHKNDDSPLLIARHYAGQLKAQGYELVTICDMPCQAPDGSSDSSQSWRNEFDMVGKKLDLYRFGHHGLYFMAYKPDAIAAVRVGQFGERPVSTVKRVQSASLDLGPLKAWIAQQQAPTPSAALPPPPQRTAPSASAEPPAGPPKITDIAPSDLAKWLTDHPTRRVVLQLTSFDPKCGHCARANPVYAALSSRPVPEGTVFLRMSFQPWQSVGQSPVAQQLGVNGLPTYLVIEGGQQTRRRNGDWDEATLRRELID</sequence>
<dbReference type="Pfam" id="PF00085">
    <property type="entry name" value="Thioredoxin"/>
    <property type="match status" value="1"/>
</dbReference>
<accession>A0ABT7LLP3</accession>
<feature type="chain" id="PRO_5046312940" description="Thioredoxin domain-containing protein" evidence="2">
    <location>
        <begin position="35"/>
        <end position="351"/>
    </location>
</feature>
<dbReference type="InterPro" id="IPR013766">
    <property type="entry name" value="Thioredoxin_domain"/>
</dbReference>
<keyword evidence="2" id="KW-0732">Signal</keyword>
<comment type="caution">
    <text evidence="4">The sequence shown here is derived from an EMBL/GenBank/DDBJ whole genome shotgun (WGS) entry which is preliminary data.</text>
</comment>